<dbReference type="Proteomes" id="UP000467428">
    <property type="component" value="Chromosome"/>
</dbReference>
<sequence length="73" mass="7705">MAVQTRRYSSVPTPSTLRARVRNAPSSSNQPAAIPPDTMLNAGPSSLYPNRSSCDANTDATTTTVSDTLNHDA</sequence>
<organism evidence="2 3">
    <name type="scientific">Mycolicibacterium arabiense</name>
    <dbReference type="NCBI Taxonomy" id="1286181"/>
    <lineage>
        <taxon>Bacteria</taxon>
        <taxon>Bacillati</taxon>
        <taxon>Actinomycetota</taxon>
        <taxon>Actinomycetes</taxon>
        <taxon>Mycobacteriales</taxon>
        <taxon>Mycobacteriaceae</taxon>
        <taxon>Mycolicibacterium</taxon>
    </lineage>
</organism>
<gene>
    <name evidence="2" type="ORF">MARA_27240</name>
</gene>
<evidence type="ECO:0000313" key="2">
    <source>
        <dbReference type="EMBL" id="BBY49256.1"/>
    </source>
</evidence>
<feature type="compositionally biased region" description="Polar residues" evidence="1">
    <location>
        <begin position="1"/>
        <end position="16"/>
    </location>
</feature>
<feature type="region of interest" description="Disordered" evidence="1">
    <location>
        <begin position="1"/>
        <end position="73"/>
    </location>
</feature>
<feature type="compositionally biased region" description="Low complexity" evidence="1">
    <location>
        <begin position="52"/>
        <end position="73"/>
    </location>
</feature>
<name>A0A7I7RZ55_9MYCO</name>
<accession>A0A7I7RZ55</accession>
<dbReference type="EMBL" id="AP022593">
    <property type="protein sequence ID" value="BBY49256.1"/>
    <property type="molecule type" value="Genomic_DNA"/>
</dbReference>
<geneLocation type="plasmid" evidence="3">
    <name>pjcm18538 dna</name>
</geneLocation>
<evidence type="ECO:0000313" key="3">
    <source>
        <dbReference type="Proteomes" id="UP000467428"/>
    </source>
</evidence>
<dbReference type="KEGG" id="marz:MARA_27240"/>
<evidence type="ECO:0000256" key="1">
    <source>
        <dbReference type="SAM" id="MobiDB-lite"/>
    </source>
</evidence>
<protein>
    <submittedName>
        <fullName evidence="2">Uncharacterized protein</fullName>
    </submittedName>
</protein>
<dbReference type="AlphaFoldDB" id="A0A7I7RZ55"/>
<proteinExistence type="predicted"/>
<keyword evidence="3" id="KW-1185">Reference proteome</keyword>
<reference evidence="2 3" key="1">
    <citation type="journal article" date="2019" name="Emerg. Microbes Infect.">
        <title>Comprehensive subspecies identification of 175 nontuberculous mycobacteria species based on 7547 genomic profiles.</title>
        <authorList>
            <person name="Matsumoto Y."/>
            <person name="Kinjo T."/>
            <person name="Motooka D."/>
            <person name="Nabeya D."/>
            <person name="Jung N."/>
            <person name="Uechi K."/>
            <person name="Horii T."/>
            <person name="Iida T."/>
            <person name="Fujita J."/>
            <person name="Nakamura S."/>
        </authorList>
    </citation>
    <scope>NUCLEOTIDE SEQUENCE [LARGE SCALE GENOMIC DNA]</scope>
    <source>
        <strain evidence="2 3">JCM 18538</strain>
    </source>
</reference>